<dbReference type="Proteomes" id="UP000323733">
    <property type="component" value="Unassembled WGS sequence"/>
</dbReference>
<dbReference type="RefSeq" id="WP_149761753.1">
    <property type="nucleotide sequence ID" value="NZ_FPAO01000008.1"/>
</dbReference>
<reference evidence="2 3" key="1">
    <citation type="submission" date="2016-10" db="EMBL/GenBank/DDBJ databases">
        <authorList>
            <person name="Varghese N."/>
            <person name="Submissions S."/>
        </authorList>
    </citation>
    <scope>NUCLEOTIDE SEQUENCE [LARGE SCALE GENOMIC DNA]</scope>
    <source>
        <strain evidence="2 3">DSM 11855</strain>
    </source>
</reference>
<dbReference type="EMBL" id="FPAO01000008">
    <property type="protein sequence ID" value="SFT73065.1"/>
    <property type="molecule type" value="Genomic_DNA"/>
</dbReference>
<evidence type="ECO:0000256" key="1">
    <source>
        <dbReference type="SAM" id="MobiDB-lite"/>
    </source>
</evidence>
<sequence length="247" mass="27175">MNIAGLNPVDRLALRDILLVNGFEFEKQKCRKPGTRDIVEHSVGVRLLDKKTFGRVVIGVDLDSEKDQWFVAPTWEASQLSPEKIHEIKDGKMKLAAATLISKVETEFGSSISSQPEAKKSAEPEQKNGVKSRVLSDLTDQPEAPLDEKKKQAEEQNPAPAAVAQNTQPESLPPSEPPVTAAVQPVYEPEPNQLQIIKNVGQAKVSLIKNTKGYNWEITAYSDTMNDAIDQAIAADLRLRNQLKGDA</sequence>
<protein>
    <submittedName>
        <fullName evidence="2">Uncharacterized protein</fullName>
    </submittedName>
</protein>
<dbReference type="AlphaFoldDB" id="A0A1I7ADU8"/>
<feature type="region of interest" description="Disordered" evidence="1">
    <location>
        <begin position="109"/>
        <end position="181"/>
    </location>
</feature>
<organism evidence="2 3">
    <name type="scientific">Methanosarcina thermophila</name>
    <dbReference type="NCBI Taxonomy" id="2210"/>
    <lineage>
        <taxon>Archaea</taxon>
        <taxon>Methanobacteriati</taxon>
        <taxon>Methanobacteriota</taxon>
        <taxon>Stenosarchaea group</taxon>
        <taxon>Methanomicrobia</taxon>
        <taxon>Methanosarcinales</taxon>
        <taxon>Methanosarcinaceae</taxon>
        <taxon>Methanosarcina</taxon>
    </lineage>
</organism>
<accession>A0A1I7ADU8</accession>
<name>A0A1I7ADU8_METTE</name>
<proteinExistence type="predicted"/>
<feature type="compositionally biased region" description="Basic and acidic residues" evidence="1">
    <location>
        <begin position="117"/>
        <end position="128"/>
    </location>
</feature>
<evidence type="ECO:0000313" key="2">
    <source>
        <dbReference type="EMBL" id="SFT73065.1"/>
    </source>
</evidence>
<evidence type="ECO:0000313" key="3">
    <source>
        <dbReference type="Proteomes" id="UP000323733"/>
    </source>
</evidence>
<keyword evidence="3" id="KW-1185">Reference proteome</keyword>
<gene>
    <name evidence="2" type="ORF">SAMN02910340_02065</name>
</gene>